<proteinExistence type="inferred from homology"/>
<dbReference type="Gene3D" id="2.60.40.1460">
    <property type="entry name" value="Integrin domains. Chain A, domain 2"/>
    <property type="match status" value="1"/>
</dbReference>
<dbReference type="PROSITE" id="PS51257">
    <property type="entry name" value="PROKAR_LIPOPROTEIN"/>
    <property type="match status" value="1"/>
</dbReference>
<evidence type="ECO:0000256" key="13">
    <source>
        <dbReference type="ARBA" id="ARBA00023170"/>
    </source>
</evidence>
<feature type="domain" description="Integrin alpha first immunoglubulin-like" evidence="17">
    <location>
        <begin position="430"/>
        <end position="586"/>
    </location>
</feature>
<dbReference type="Pfam" id="PF01839">
    <property type="entry name" value="FG-GAP"/>
    <property type="match status" value="2"/>
</dbReference>
<evidence type="ECO:0000313" key="19">
    <source>
        <dbReference type="Ensembl" id="ENSVKKP00000019657.1"/>
    </source>
</evidence>
<evidence type="ECO:0000256" key="3">
    <source>
        <dbReference type="ARBA" id="ARBA00022692"/>
    </source>
</evidence>
<reference evidence="19" key="2">
    <citation type="submission" date="2025-09" db="UniProtKB">
        <authorList>
            <consortium name="Ensembl"/>
        </authorList>
    </citation>
    <scope>IDENTIFICATION</scope>
</reference>
<keyword evidence="4" id="KW-0479">Metal-binding</keyword>
<evidence type="ECO:0000256" key="5">
    <source>
        <dbReference type="ARBA" id="ARBA00022729"/>
    </source>
</evidence>
<evidence type="ECO:0000256" key="9">
    <source>
        <dbReference type="ARBA" id="ARBA00022989"/>
    </source>
</evidence>
<evidence type="ECO:0000256" key="14">
    <source>
        <dbReference type="ARBA" id="ARBA00023180"/>
    </source>
</evidence>
<dbReference type="GO" id="GO:0009897">
    <property type="term" value="C:external side of plasma membrane"/>
    <property type="evidence" value="ECO:0007669"/>
    <property type="project" value="TreeGrafter"/>
</dbReference>
<dbReference type="AlphaFoldDB" id="A0A8D2LC81"/>
<dbReference type="GO" id="GO:0001525">
    <property type="term" value="P:angiogenesis"/>
    <property type="evidence" value="ECO:0007669"/>
    <property type="project" value="TreeGrafter"/>
</dbReference>
<organism evidence="19 20">
    <name type="scientific">Varanus komodoensis</name>
    <name type="common">Komodo dragon</name>
    <dbReference type="NCBI Taxonomy" id="61221"/>
    <lineage>
        <taxon>Eukaryota</taxon>
        <taxon>Metazoa</taxon>
        <taxon>Chordata</taxon>
        <taxon>Craniata</taxon>
        <taxon>Vertebrata</taxon>
        <taxon>Euteleostomi</taxon>
        <taxon>Lepidosauria</taxon>
        <taxon>Squamata</taxon>
        <taxon>Bifurcata</taxon>
        <taxon>Unidentata</taxon>
        <taxon>Episquamata</taxon>
        <taxon>Toxicofera</taxon>
        <taxon>Anguimorpha</taxon>
        <taxon>Paleoanguimorpha</taxon>
        <taxon>Varanoidea</taxon>
        <taxon>Varanidae</taxon>
        <taxon>Varanus</taxon>
    </lineage>
</organism>
<keyword evidence="10 16" id="KW-0401">Integrin</keyword>
<evidence type="ECO:0000256" key="12">
    <source>
        <dbReference type="ARBA" id="ARBA00023157"/>
    </source>
</evidence>
<comment type="subcellular location">
    <subcellularLocation>
        <location evidence="1 16">Membrane</location>
        <topology evidence="1 16">Single-pass type I membrane protein</topology>
    </subcellularLocation>
</comment>
<dbReference type="InterPro" id="IPR048285">
    <property type="entry name" value="Integrin_alpha_Ig-like_2"/>
</dbReference>
<evidence type="ECO:0000256" key="4">
    <source>
        <dbReference type="ARBA" id="ARBA00022723"/>
    </source>
</evidence>
<evidence type="ECO:0000256" key="15">
    <source>
        <dbReference type="PROSITE-ProRule" id="PRU00803"/>
    </source>
</evidence>
<evidence type="ECO:0000256" key="2">
    <source>
        <dbReference type="ARBA" id="ARBA00008054"/>
    </source>
</evidence>
<keyword evidence="9" id="KW-1133">Transmembrane helix</keyword>
<dbReference type="PROSITE" id="PS51470">
    <property type="entry name" value="FG_GAP"/>
    <property type="match status" value="5"/>
</dbReference>
<dbReference type="GO" id="GO:0046872">
    <property type="term" value="F:metal ion binding"/>
    <property type="evidence" value="ECO:0007669"/>
    <property type="project" value="UniProtKB-KW"/>
</dbReference>
<keyword evidence="13 16" id="KW-0675">Receptor</keyword>
<keyword evidence="14" id="KW-0325">Glycoprotein</keyword>
<dbReference type="Ensembl" id="ENSVKKT00000020142.1">
    <property type="protein sequence ID" value="ENSVKKP00000019657.1"/>
    <property type="gene ID" value="ENSVKKG00000013316.1"/>
</dbReference>
<evidence type="ECO:0000256" key="10">
    <source>
        <dbReference type="ARBA" id="ARBA00023037"/>
    </source>
</evidence>
<dbReference type="InterPro" id="IPR032695">
    <property type="entry name" value="Integrin_dom_sf"/>
</dbReference>
<dbReference type="Proteomes" id="UP000694545">
    <property type="component" value="Unplaced"/>
</dbReference>
<dbReference type="Gene3D" id="2.60.40.1510">
    <property type="entry name" value="ntegrin, alpha v. Chain A, domain 3"/>
    <property type="match status" value="1"/>
</dbReference>
<keyword evidence="11" id="KW-0472">Membrane</keyword>
<dbReference type="PRINTS" id="PR01185">
    <property type="entry name" value="INTEGRINA"/>
</dbReference>
<dbReference type="SUPFAM" id="SSF69318">
    <property type="entry name" value="Integrin alpha N-terminal domain"/>
    <property type="match status" value="1"/>
</dbReference>
<name>A0A8D2LC81_VARKO</name>
<dbReference type="GO" id="GO:0098609">
    <property type="term" value="P:cell-cell adhesion"/>
    <property type="evidence" value="ECO:0007669"/>
    <property type="project" value="TreeGrafter"/>
</dbReference>
<protein>
    <submittedName>
        <fullName evidence="19">Integrin subunit alpha 5</fullName>
    </submittedName>
</protein>
<dbReference type="GO" id="GO:0007229">
    <property type="term" value="P:integrin-mediated signaling pathway"/>
    <property type="evidence" value="ECO:0007669"/>
    <property type="project" value="UniProtKB-KW"/>
</dbReference>
<sequence>MLARALLLLSSLLCACGFNLDAEAPTVLRGPPGSFFGFSVEFYLPAEQSFSVLIGAPKAKTNQPNVTEGGAVYYCPWHLDTSSCIPIEFDSKGSRVDEPMGQMEFKSMQWFGATVRSHGSSILACAPLYSWRTNKEEPEQEVVGTCYLSVNNFTKFVEYAPCRSDLNSARGQGYCQSGFKQSSYIWSQVLSATQDAIEQSYDPEYLILEVKGKLETRQSHINADDSYLGECWREGRRTLCPWVVFFPRAVGALVPSSGRQTMAAYFGYAVAATDINSDGLDDLLIGAPLFMEKTEDGRVQEVGRVYIFLQKLYGMEPDASAELTGHQEFGRFGSAIAPLGDLNQDGYNDVAIGAPFGGEAQQGVVYVYNGQHDGLHPKPSQVLQGQWSASQTPDFFGFALRGNKDLDGNGYPDLIVGAFGVDTAMVYRGRPIVHASATLSIFPSMFNPEERACTLEGSGTPVACINLSFCLNASGKHVPDSIGFTVELHLDHLKHKESMKRALFLHSQQPRLVQNLQVRNGANTECREMKIYLKGESEFRDKLSPIHLSLNFSLDPEASPDTHGLQPILSYLTQNRIEQKAQIQLDCGEDNVCVPDLQLEVSGDHSVVHLGDKNSLNLSFCALNRGEGGAYEAELHVTIPPEADYSGVLKTNKNLLLSCNYGTVNDTNMVICDLGNPMKAGISLVGGLRFTVPHLMDAKKSIQFDFQIHRASMPDAVTLPGSGWVPGRSVQREQDVGPGVCHVFQFVNDGPSSISEGILDVSCPYQMQGRDVMYVTHYIVPANCTSSHSVNPSHLQVKLVVALLWCRAIPYLSLLHFPLLQKENNPHTLQCEAVYSVQKLPYKIQPEEHHSASLKVGPVLLFLWVVVSVVAAIMSFL</sequence>
<dbReference type="InterPro" id="IPR013517">
    <property type="entry name" value="FG-GAP"/>
</dbReference>
<feature type="domain" description="Integrin alpha second immunoglobulin-like" evidence="18">
    <location>
        <begin position="587"/>
        <end position="711"/>
    </location>
</feature>
<keyword evidence="7" id="KW-0106">Calcium</keyword>
<dbReference type="InterPro" id="IPR000413">
    <property type="entry name" value="Integrin_alpha"/>
</dbReference>
<evidence type="ECO:0000256" key="6">
    <source>
        <dbReference type="ARBA" id="ARBA00022737"/>
    </source>
</evidence>
<feature type="repeat" description="FG-GAP" evidence="15">
    <location>
        <begin position="96"/>
        <end position="158"/>
    </location>
</feature>
<feature type="repeat" description="FG-GAP" evidence="15">
    <location>
        <begin position="252"/>
        <end position="317"/>
    </location>
</feature>
<evidence type="ECO:0000256" key="11">
    <source>
        <dbReference type="ARBA" id="ARBA00023136"/>
    </source>
</evidence>
<accession>A0A8D2LC81</accession>
<feature type="repeat" description="FG-GAP" evidence="15">
    <location>
        <begin position="318"/>
        <end position="377"/>
    </location>
</feature>
<dbReference type="InterPro" id="IPR013649">
    <property type="entry name" value="Integrin_alpha_Ig-like_1"/>
</dbReference>
<feature type="repeat" description="FG-GAP" evidence="15">
    <location>
        <begin position="19"/>
        <end position="84"/>
    </location>
</feature>
<comment type="similarity">
    <text evidence="2 16">Belongs to the integrin alpha chain family.</text>
</comment>
<keyword evidence="20" id="KW-1185">Reference proteome</keyword>
<evidence type="ECO:0000256" key="1">
    <source>
        <dbReference type="ARBA" id="ARBA00004479"/>
    </source>
</evidence>
<keyword evidence="12" id="KW-1015">Disulfide bond</keyword>
<evidence type="ECO:0000259" key="17">
    <source>
        <dbReference type="Pfam" id="PF08441"/>
    </source>
</evidence>
<dbReference type="GO" id="GO:0005178">
    <property type="term" value="F:integrin binding"/>
    <property type="evidence" value="ECO:0007669"/>
    <property type="project" value="TreeGrafter"/>
</dbReference>
<keyword evidence="5 16" id="KW-0732">Signal</keyword>
<dbReference type="GO" id="GO:0008305">
    <property type="term" value="C:integrin complex"/>
    <property type="evidence" value="ECO:0007669"/>
    <property type="project" value="InterPro"/>
</dbReference>
<dbReference type="Gene3D" id="2.130.10.130">
    <property type="entry name" value="Integrin alpha, N-terminal"/>
    <property type="match status" value="1"/>
</dbReference>
<dbReference type="Pfam" id="PF08441">
    <property type="entry name" value="Integrin_A_Ig_1"/>
    <property type="match status" value="1"/>
</dbReference>
<dbReference type="FunFam" id="2.60.40.1460:FF:000001">
    <property type="entry name" value="Integrin, alpha V"/>
    <property type="match status" value="1"/>
</dbReference>
<evidence type="ECO:0000256" key="7">
    <source>
        <dbReference type="ARBA" id="ARBA00022837"/>
    </source>
</evidence>
<dbReference type="GO" id="GO:0007160">
    <property type="term" value="P:cell-matrix adhesion"/>
    <property type="evidence" value="ECO:0007669"/>
    <property type="project" value="TreeGrafter"/>
</dbReference>
<evidence type="ECO:0000256" key="16">
    <source>
        <dbReference type="RuleBase" id="RU003762"/>
    </source>
</evidence>
<dbReference type="SMART" id="SM00191">
    <property type="entry name" value="Int_alpha"/>
    <property type="match status" value="4"/>
</dbReference>
<dbReference type="SUPFAM" id="SSF69179">
    <property type="entry name" value="Integrin domains"/>
    <property type="match status" value="3"/>
</dbReference>
<dbReference type="OMA" id="DECFQLH"/>
<dbReference type="PANTHER" id="PTHR23220">
    <property type="entry name" value="INTEGRIN ALPHA"/>
    <property type="match status" value="1"/>
</dbReference>
<dbReference type="InterPro" id="IPR013519">
    <property type="entry name" value="Int_alpha_beta-p"/>
</dbReference>
<reference evidence="19" key="1">
    <citation type="submission" date="2025-08" db="UniProtKB">
        <authorList>
            <consortium name="Ensembl"/>
        </authorList>
    </citation>
    <scope>IDENTIFICATION</scope>
</reference>
<dbReference type="InterPro" id="IPR028994">
    <property type="entry name" value="Integrin_alpha_N"/>
</dbReference>
<evidence type="ECO:0000313" key="20">
    <source>
        <dbReference type="Proteomes" id="UP000694545"/>
    </source>
</evidence>
<feature type="repeat" description="FG-GAP" evidence="15">
    <location>
        <begin position="381"/>
        <end position="444"/>
    </location>
</feature>
<keyword evidence="6" id="KW-0677">Repeat</keyword>
<keyword evidence="8 16" id="KW-0130">Cell adhesion</keyword>
<feature type="signal peptide" evidence="16">
    <location>
        <begin position="1"/>
        <end position="17"/>
    </location>
</feature>
<evidence type="ECO:0000259" key="18">
    <source>
        <dbReference type="Pfam" id="PF20805"/>
    </source>
</evidence>
<dbReference type="Pfam" id="PF20805">
    <property type="entry name" value="Integrin_A_Ig_2"/>
    <property type="match status" value="1"/>
</dbReference>
<evidence type="ECO:0000256" key="8">
    <source>
        <dbReference type="ARBA" id="ARBA00022889"/>
    </source>
</evidence>
<keyword evidence="3" id="KW-0812">Transmembrane</keyword>
<dbReference type="GO" id="GO:0033627">
    <property type="term" value="P:cell adhesion mediated by integrin"/>
    <property type="evidence" value="ECO:0007669"/>
    <property type="project" value="TreeGrafter"/>
</dbReference>
<feature type="chain" id="PRO_5034907820" evidence="16">
    <location>
        <begin position="18"/>
        <end position="877"/>
    </location>
</feature>
<dbReference type="PANTHER" id="PTHR23220:SF3">
    <property type="entry name" value="INTEGRIN ALPHA-5"/>
    <property type="match status" value="1"/>
</dbReference>